<protein>
    <submittedName>
        <fullName evidence="1">Uncharacterized protein</fullName>
    </submittedName>
</protein>
<name>Q099P6_STIAD</name>
<gene>
    <name evidence="1" type="ORF">STIAU_3302</name>
</gene>
<organism evidence="1 2">
    <name type="scientific">Stigmatella aurantiaca (strain DW4/3-1)</name>
    <dbReference type="NCBI Taxonomy" id="378806"/>
    <lineage>
        <taxon>Bacteria</taxon>
        <taxon>Pseudomonadati</taxon>
        <taxon>Myxococcota</taxon>
        <taxon>Myxococcia</taxon>
        <taxon>Myxococcales</taxon>
        <taxon>Cystobacterineae</taxon>
        <taxon>Archangiaceae</taxon>
        <taxon>Stigmatella</taxon>
    </lineage>
</organism>
<evidence type="ECO:0000313" key="2">
    <source>
        <dbReference type="Proteomes" id="UP000032702"/>
    </source>
</evidence>
<reference evidence="1 2" key="1">
    <citation type="submission" date="2006-04" db="EMBL/GenBank/DDBJ databases">
        <authorList>
            <person name="Nierman W.C."/>
        </authorList>
    </citation>
    <scope>NUCLEOTIDE SEQUENCE [LARGE SCALE GENOMIC DNA]</scope>
    <source>
        <strain evidence="1 2">DW4/3-1</strain>
    </source>
</reference>
<evidence type="ECO:0000313" key="1">
    <source>
        <dbReference type="EMBL" id="EAU68419.1"/>
    </source>
</evidence>
<dbReference type="Proteomes" id="UP000032702">
    <property type="component" value="Unassembled WGS sequence"/>
</dbReference>
<sequence>MWVESLEACIIKHSEGIARAPFFGQDFLVGHVFIPGDVMKWARRERSLSGSSGRPWT</sequence>
<dbReference type="AlphaFoldDB" id="Q099P6"/>
<accession>Q099P6</accession>
<proteinExistence type="predicted"/>
<comment type="caution">
    <text evidence="1">The sequence shown here is derived from an EMBL/GenBank/DDBJ whole genome shotgun (WGS) entry which is preliminary data.</text>
</comment>
<dbReference type="EMBL" id="AAMD01000017">
    <property type="protein sequence ID" value="EAU68419.1"/>
    <property type="molecule type" value="Genomic_DNA"/>
</dbReference>